<dbReference type="AlphaFoldDB" id="A0A6N9Q8K8"/>
<name>A0A6N9Q8K8_9BACL</name>
<organism evidence="4 5">
    <name type="scientific">Chengkuizengella marina</name>
    <dbReference type="NCBI Taxonomy" id="2507566"/>
    <lineage>
        <taxon>Bacteria</taxon>
        <taxon>Bacillati</taxon>
        <taxon>Bacillota</taxon>
        <taxon>Bacilli</taxon>
        <taxon>Bacillales</taxon>
        <taxon>Paenibacillaceae</taxon>
        <taxon>Chengkuizengella</taxon>
    </lineage>
</organism>
<evidence type="ECO:0000256" key="2">
    <source>
        <dbReference type="ARBA" id="ARBA00022737"/>
    </source>
</evidence>
<keyword evidence="5" id="KW-1185">Reference proteome</keyword>
<dbReference type="Gene3D" id="2.60.20.10">
    <property type="entry name" value="Crystallins"/>
    <property type="match status" value="4"/>
</dbReference>
<dbReference type="RefSeq" id="WP_160648030.1">
    <property type="nucleotide sequence ID" value="NZ_SIJB01000067.1"/>
</dbReference>
<gene>
    <name evidence="4" type="ORF">ERL59_19945</name>
</gene>
<keyword evidence="2" id="KW-0677">Repeat</keyword>
<evidence type="ECO:0000259" key="3">
    <source>
        <dbReference type="Pfam" id="PF00030"/>
    </source>
</evidence>
<dbReference type="InterPro" id="IPR011024">
    <property type="entry name" value="G_crystallin-like"/>
</dbReference>
<dbReference type="OrthoDB" id="101302at2"/>
<dbReference type="Pfam" id="PF00030">
    <property type="entry name" value="Crystall"/>
    <property type="match status" value="1"/>
</dbReference>
<evidence type="ECO:0000313" key="5">
    <source>
        <dbReference type="Proteomes" id="UP000448943"/>
    </source>
</evidence>
<feature type="domain" description="Beta/gamma crystallin 'Greek key'" evidence="3">
    <location>
        <begin position="566"/>
        <end position="649"/>
    </location>
</feature>
<protein>
    <recommendedName>
        <fullName evidence="3">Beta/gamma crystallin 'Greek key' domain-containing protein</fullName>
    </recommendedName>
</protein>
<dbReference type="InterPro" id="IPR013783">
    <property type="entry name" value="Ig-like_fold"/>
</dbReference>
<accession>A0A6N9Q8K8</accession>
<reference evidence="4 5" key="1">
    <citation type="submission" date="2019-01" db="EMBL/GenBank/DDBJ databases">
        <title>Chengkuizengella sp. nov., isolated from deep-sea sediment of East Pacific Ocean.</title>
        <authorList>
            <person name="Yang J."/>
            <person name="Lai Q."/>
            <person name="Shao Z."/>
        </authorList>
    </citation>
    <scope>NUCLEOTIDE SEQUENCE [LARGE SCALE GENOMIC DNA]</scope>
    <source>
        <strain evidence="4 5">YPA3-1-1</strain>
    </source>
</reference>
<dbReference type="Proteomes" id="UP000448943">
    <property type="component" value="Unassembled WGS sequence"/>
</dbReference>
<dbReference type="InterPro" id="IPR001064">
    <property type="entry name" value="Beta/gamma_crystallin"/>
</dbReference>
<proteinExistence type="inferred from homology"/>
<sequence>MFVFKRGNLSNILICVMFLSILIIISLFAAAEVNAAHEGYIMIDRGTYKVYIPEETAAVETANNKDLSEPSAGYLEPPLEIPGLTINQPHPIDTYENRTIFEGIAPVDYIPVNFNVVRDDPYFYEVDYYQELAGQSISILNDALNDYDPGVDTFIGVYNPETGLFSSVFPQGTPEQVTLLLNKHSYFAQGLTLDVEEWWKRAGHGISRDGTPIDTTVSWQYGLSTTQEDTATLTHGIGAQSSFTIEQAPAGVGWSAGVTLSYNFSRTDSYAFSRTINTVDIFSETFNFGPATGRAPFRWAVYHIVTQTKVNYSDAHNFSELDDAIDDLDEYGLEADMNSYIIKVDTKTYSVSEIPIYDVDSSLEVPQNLRAKSNFQDLTITLNWDSVRDPNVEGFLVYKNDNIAQVITDSSRTSWIDVNVEPEVGNVYWIKSYRNDDEEIDARLQHKIVSLPSNTITEEVALTAATFRNLAVGCDIPIALMDSQTPTGERMYYTLYIGDPASGGIDMGSFIGTDASINISPALYDVLLAHPNADFYVVKKTRYNDRLIESPATRIPNNFSVSETAFLYSSTGFNGDCVTVSTNFSDLSSITFNDDLSSMLVQGEVFVSLFPEINYGGFAQTFFTEEDGFAHVRDFDEKIIGADTVSSIKVEEKLTGVYFFTGAEYSGNLHHLDTRNEAGFEEQLVRINYGKVQMARLPDDDISSVKVVGNYAVALYENINFEGNYSLIKEDWGDFDLSDVGDNRTSSFRLFSGRGVWFFRDFDYSGDYAVYGEMNCGYIENCDGYPMNTFPNDKLSSVLTIGDFGVVLYQHADYEGRFQAIRHRDINVGSHSSNLGDNRASSFIIFGKGVHLMDDSNYTTQGGHVKINSPGEYSSTDLIDFQDNTLSSIFVVGFKATVYEDPVFRGDSEEFIDEPGGTRYDPDFSDNIIGDNKASSIKVEER</sequence>
<dbReference type="Gene3D" id="2.60.40.10">
    <property type="entry name" value="Immunoglobulins"/>
    <property type="match status" value="1"/>
</dbReference>
<comment type="caution">
    <text evidence="4">The sequence shown here is derived from an EMBL/GenBank/DDBJ whole genome shotgun (WGS) entry which is preliminary data.</text>
</comment>
<dbReference type="EMBL" id="SIJB01000067">
    <property type="protein sequence ID" value="NBI31208.1"/>
    <property type="molecule type" value="Genomic_DNA"/>
</dbReference>
<evidence type="ECO:0000313" key="4">
    <source>
        <dbReference type="EMBL" id="NBI31208.1"/>
    </source>
</evidence>
<comment type="similarity">
    <text evidence="1">Belongs to the beta/gamma-crystallin family.</text>
</comment>
<evidence type="ECO:0000256" key="1">
    <source>
        <dbReference type="ARBA" id="ARBA00009646"/>
    </source>
</evidence>
<dbReference type="SUPFAM" id="SSF49695">
    <property type="entry name" value="gamma-Crystallin-like"/>
    <property type="match status" value="3"/>
</dbReference>